<accession>A0A453ES55</accession>
<reference evidence="2" key="4">
    <citation type="submission" date="2019-03" db="UniProtKB">
        <authorList>
            <consortium name="EnsemblPlants"/>
        </authorList>
    </citation>
    <scope>IDENTIFICATION</scope>
</reference>
<feature type="compositionally biased region" description="Basic and acidic residues" evidence="1">
    <location>
        <begin position="28"/>
        <end position="42"/>
    </location>
</feature>
<reference evidence="2" key="3">
    <citation type="journal article" date="2017" name="Nature">
        <title>Genome sequence of the progenitor of the wheat D genome Aegilops tauschii.</title>
        <authorList>
            <person name="Luo M.C."/>
            <person name="Gu Y.Q."/>
            <person name="Puiu D."/>
            <person name="Wang H."/>
            <person name="Twardziok S.O."/>
            <person name="Deal K.R."/>
            <person name="Huo N."/>
            <person name="Zhu T."/>
            <person name="Wang L."/>
            <person name="Wang Y."/>
            <person name="McGuire P.E."/>
            <person name="Liu S."/>
            <person name="Long H."/>
            <person name="Ramasamy R.K."/>
            <person name="Rodriguez J.C."/>
            <person name="Van S.L."/>
            <person name="Yuan L."/>
            <person name="Wang Z."/>
            <person name="Xia Z."/>
            <person name="Xiao L."/>
            <person name="Anderson O.D."/>
            <person name="Ouyang S."/>
            <person name="Liang Y."/>
            <person name="Zimin A.V."/>
            <person name="Pertea G."/>
            <person name="Qi P."/>
            <person name="Bennetzen J.L."/>
            <person name="Dai X."/>
            <person name="Dawson M.W."/>
            <person name="Muller H.G."/>
            <person name="Kugler K."/>
            <person name="Rivarola-Duarte L."/>
            <person name="Spannagl M."/>
            <person name="Mayer K.F.X."/>
            <person name="Lu F.H."/>
            <person name="Bevan M.W."/>
            <person name="Leroy P."/>
            <person name="Li P."/>
            <person name="You F.M."/>
            <person name="Sun Q."/>
            <person name="Liu Z."/>
            <person name="Lyons E."/>
            <person name="Wicker T."/>
            <person name="Salzberg S.L."/>
            <person name="Devos K.M."/>
            <person name="Dvorak J."/>
        </authorList>
    </citation>
    <scope>NUCLEOTIDE SEQUENCE [LARGE SCALE GENOMIC DNA]</scope>
    <source>
        <strain evidence="2">cv. AL8/78</strain>
    </source>
</reference>
<dbReference type="InterPro" id="IPR036875">
    <property type="entry name" value="Znf_CCHC_sf"/>
</dbReference>
<dbReference type="EnsemblPlants" id="AET3Gv20434900.29">
    <property type="protein sequence ID" value="AET3Gv20434900.29"/>
    <property type="gene ID" value="AET3Gv20434900"/>
</dbReference>
<dbReference type="AlphaFoldDB" id="A0A453ES55"/>
<evidence type="ECO:0000313" key="3">
    <source>
        <dbReference type="Proteomes" id="UP000015105"/>
    </source>
</evidence>
<feature type="region of interest" description="Disordered" evidence="1">
    <location>
        <begin position="25"/>
        <end position="45"/>
    </location>
</feature>
<dbReference type="Gramene" id="AET3Gv20434900.30">
    <property type="protein sequence ID" value="AET3Gv20434900.30"/>
    <property type="gene ID" value="AET3Gv20434900"/>
</dbReference>
<reference evidence="3" key="1">
    <citation type="journal article" date="2014" name="Science">
        <title>Ancient hybridizations among the ancestral genomes of bread wheat.</title>
        <authorList>
            <consortium name="International Wheat Genome Sequencing Consortium,"/>
            <person name="Marcussen T."/>
            <person name="Sandve S.R."/>
            <person name="Heier L."/>
            <person name="Spannagl M."/>
            <person name="Pfeifer M."/>
            <person name="Jakobsen K.S."/>
            <person name="Wulff B.B."/>
            <person name="Steuernagel B."/>
            <person name="Mayer K.F."/>
            <person name="Olsen O.A."/>
        </authorList>
    </citation>
    <scope>NUCLEOTIDE SEQUENCE [LARGE SCALE GENOMIC DNA]</scope>
    <source>
        <strain evidence="3">cv. AL8/78</strain>
    </source>
</reference>
<reference evidence="3" key="2">
    <citation type="journal article" date="2017" name="Nat. Plants">
        <title>The Aegilops tauschii genome reveals multiple impacts of transposons.</title>
        <authorList>
            <person name="Zhao G."/>
            <person name="Zou C."/>
            <person name="Li K."/>
            <person name="Wang K."/>
            <person name="Li T."/>
            <person name="Gao L."/>
            <person name="Zhang X."/>
            <person name="Wang H."/>
            <person name="Yang Z."/>
            <person name="Liu X."/>
            <person name="Jiang W."/>
            <person name="Mao L."/>
            <person name="Kong X."/>
            <person name="Jiao Y."/>
            <person name="Jia J."/>
        </authorList>
    </citation>
    <scope>NUCLEOTIDE SEQUENCE [LARGE SCALE GENOMIC DNA]</scope>
    <source>
        <strain evidence="3">cv. AL8/78</strain>
    </source>
</reference>
<sequence length="75" mass="8362">MARVLENDAVNSANESGNMMACLLPPAKRKEIGRPTTSKEKAPYQGLSKRTRFCMICRRQGHKRTTCPDLGDVPK</sequence>
<name>A0A453ES55_AEGTS</name>
<protein>
    <recommendedName>
        <fullName evidence="4">CCHC-type domain-containing protein</fullName>
    </recommendedName>
</protein>
<organism evidence="2 3">
    <name type="scientific">Aegilops tauschii subsp. strangulata</name>
    <name type="common">Goatgrass</name>
    <dbReference type="NCBI Taxonomy" id="200361"/>
    <lineage>
        <taxon>Eukaryota</taxon>
        <taxon>Viridiplantae</taxon>
        <taxon>Streptophyta</taxon>
        <taxon>Embryophyta</taxon>
        <taxon>Tracheophyta</taxon>
        <taxon>Spermatophyta</taxon>
        <taxon>Magnoliopsida</taxon>
        <taxon>Liliopsida</taxon>
        <taxon>Poales</taxon>
        <taxon>Poaceae</taxon>
        <taxon>BOP clade</taxon>
        <taxon>Pooideae</taxon>
        <taxon>Triticodae</taxon>
        <taxon>Triticeae</taxon>
        <taxon>Triticinae</taxon>
        <taxon>Aegilops</taxon>
    </lineage>
</organism>
<reference evidence="2" key="5">
    <citation type="journal article" date="2021" name="G3 (Bethesda)">
        <title>Aegilops tauschii genome assembly Aet v5.0 features greater sequence contiguity and improved annotation.</title>
        <authorList>
            <person name="Wang L."/>
            <person name="Zhu T."/>
            <person name="Rodriguez J.C."/>
            <person name="Deal K.R."/>
            <person name="Dubcovsky J."/>
            <person name="McGuire P.E."/>
            <person name="Lux T."/>
            <person name="Spannagl M."/>
            <person name="Mayer K.F.X."/>
            <person name="Baldrich P."/>
            <person name="Meyers B.C."/>
            <person name="Huo N."/>
            <person name="Gu Y.Q."/>
            <person name="Zhou H."/>
            <person name="Devos K.M."/>
            <person name="Bennetzen J.L."/>
            <person name="Unver T."/>
            <person name="Budak H."/>
            <person name="Gulick P.J."/>
            <person name="Galiba G."/>
            <person name="Kalapos B."/>
            <person name="Nelson D.R."/>
            <person name="Li P."/>
            <person name="You F.M."/>
            <person name="Luo M.C."/>
            <person name="Dvorak J."/>
        </authorList>
    </citation>
    <scope>NUCLEOTIDE SEQUENCE [LARGE SCALE GENOMIC DNA]</scope>
    <source>
        <strain evidence="2">cv. AL8/78</strain>
    </source>
</reference>
<evidence type="ECO:0000313" key="2">
    <source>
        <dbReference type="EnsemblPlants" id="AET3Gv20434900.26"/>
    </source>
</evidence>
<evidence type="ECO:0008006" key="4">
    <source>
        <dbReference type="Google" id="ProtNLM"/>
    </source>
</evidence>
<dbReference type="GO" id="GO:0003676">
    <property type="term" value="F:nucleic acid binding"/>
    <property type="evidence" value="ECO:0007669"/>
    <property type="project" value="InterPro"/>
</dbReference>
<dbReference type="Proteomes" id="UP000015105">
    <property type="component" value="Chromosome 3D"/>
</dbReference>
<dbReference type="Gramene" id="AET3Gv20434900.29">
    <property type="protein sequence ID" value="AET3Gv20434900.29"/>
    <property type="gene ID" value="AET3Gv20434900"/>
</dbReference>
<keyword evidence="3" id="KW-1185">Reference proteome</keyword>
<dbReference type="EnsemblPlants" id="AET3Gv20434900.26">
    <property type="protein sequence ID" value="AET3Gv20434900.26"/>
    <property type="gene ID" value="AET3Gv20434900"/>
</dbReference>
<dbReference type="Gramene" id="AET3Gv20434900.26">
    <property type="protein sequence ID" value="AET3Gv20434900.26"/>
    <property type="gene ID" value="AET3Gv20434900"/>
</dbReference>
<dbReference type="SUPFAM" id="SSF57756">
    <property type="entry name" value="Retrovirus zinc finger-like domains"/>
    <property type="match status" value="1"/>
</dbReference>
<dbReference type="EnsemblPlants" id="AET3Gv20434900.30">
    <property type="protein sequence ID" value="AET3Gv20434900.30"/>
    <property type="gene ID" value="AET3Gv20434900"/>
</dbReference>
<proteinExistence type="predicted"/>
<evidence type="ECO:0000256" key="1">
    <source>
        <dbReference type="SAM" id="MobiDB-lite"/>
    </source>
</evidence>
<dbReference type="GO" id="GO:0008270">
    <property type="term" value="F:zinc ion binding"/>
    <property type="evidence" value="ECO:0007669"/>
    <property type="project" value="InterPro"/>
</dbReference>